<dbReference type="HOGENOM" id="CLU_3374937_0_0_9"/>
<name>A0A090Y6N1_PAEMA</name>
<feature type="region of interest" description="Disordered" evidence="1">
    <location>
        <begin position="13"/>
        <end position="34"/>
    </location>
</feature>
<evidence type="ECO:0000313" key="3">
    <source>
        <dbReference type="Proteomes" id="UP000029278"/>
    </source>
</evidence>
<evidence type="ECO:0000313" key="2">
    <source>
        <dbReference type="EMBL" id="KFM94423.1"/>
    </source>
</evidence>
<organism evidence="2 3">
    <name type="scientific">Paenibacillus macerans</name>
    <name type="common">Bacillus macerans</name>
    <dbReference type="NCBI Taxonomy" id="44252"/>
    <lineage>
        <taxon>Bacteria</taxon>
        <taxon>Bacillati</taxon>
        <taxon>Bacillota</taxon>
        <taxon>Bacilli</taxon>
        <taxon>Bacillales</taxon>
        <taxon>Paenibacillaceae</taxon>
        <taxon>Paenibacillus</taxon>
    </lineage>
</organism>
<accession>A0A090Y6N1</accession>
<gene>
    <name evidence="2" type="ORF">DJ90_1205</name>
</gene>
<reference evidence="2 3" key="1">
    <citation type="submission" date="2014-04" db="EMBL/GenBank/DDBJ databases">
        <authorList>
            <person name="Bishop-Lilly K.A."/>
            <person name="Broomall S.M."/>
            <person name="Chain P.S."/>
            <person name="Chertkov O."/>
            <person name="Coyne S.R."/>
            <person name="Daligault H.E."/>
            <person name="Davenport K.W."/>
            <person name="Erkkila T."/>
            <person name="Frey K.G."/>
            <person name="Gibbons H.S."/>
            <person name="Gu W."/>
            <person name="Jaissle J."/>
            <person name="Johnson S.L."/>
            <person name="Koroleva G.I."/>
            <person name="Ladner J.T."/>
            <person name="Lo C.-C."/>
            <person name="Minogue T.D."/>
            <person name="Munk C."/>
            <person name="Palacios G.F."/>
            <person name="Redden C.L."/>
            <person name="Rosenzweig C.N."/>
            <person name="Scholz M.B."/>
            <person name="Teshima H."/>
            <person name="Xu Y."/>
        </authorList>
    </citation>
    <scope>NUCLEOTIDE SEQUENCE [LARGE SCALE GENOMIC DNA]</scope>
    <source>
        <strain evidence="2 3">8244</strain>
    </source>
</reference>
<dbReference type="EMBL" id="JMQA01000047">
    <property type="protein sequence ID" value="KFM94423.1"/>
    <property type="molecule type" value="Genomic_DNA"/>
</dbReference>
<protein>
    <submittedName>
        <fullName evidence="2">Uncharacterized protein</fullName>
    </submittedName>
</protein>
<sequence>MTIPISGQEIFAAVSRDDSGIPNKDNKPDISNDK</sequence>
<dbReference type="AlphaFoldDB" id="A0A090Y6N1"/>
<keyword evidence="3" id="KW-1185">Reference proteome</keyword>
<dbReference type="STRING" id="44252.DJ90_1205"/>
<dbReference type="Proteomes" id="UP000029278">
    <property type="component" value="Unassembled WGS sequence"/>
</dbReference>
<comment type="caution">
    <text evidence="2">The sequence shown here is derived from an EMBL/GenBank/DDBJ whole genome shotgun (WGS) entry which is preliminary data.</text>
</comment>
<evidence type="ECO:0000256" key="1">
    <source>
        <dbReference type="SAM" id="MobiDB-lite"/>
    </source>
</evidence>
<feature type="compositionally biased region" description="Basic and acidic residues" evidence="1">
    <location>
        <begin position="15"/>
        <end position="34"/>
    </location>
</feature>
<proteinExistence type="predicted"/>